<evidence type="ECO:0000256" key="5">
    <source>
        <dbReference type="ARBA" id="ARBA00022723"/>
    </source>
</evidence>
<dbReference type="Gene3D" id="3.30.40.10">
    <property type="entry name" value="Zinc/RING finger domain, C3HC4 (zinc finger)"/>
    <property type="match status" value="3"/>
</dbReference>
<dbReference type="PANTHER" id="PTHR10131:SF94">
    <property type="entry name" value="TNF RECEPTOR-ASSOCIATED FACTOR 4"/>
    <property type="match status" value="1"/>
</dbReference>
<dbReference type="InterPro" id="IPR012227">
    <property type="entry name" value="TNF_rcpt-assoc_TRAF_met"/>
</dbReference>
<reference evidence="16" key="1">
    <citation type="submission" date="2023-03" db="EMBL/GenBank/DDBJ databases">
        <authorList>
            <person name="Steffen K."/>
            <person name="Cardenas P."/>
        </authorList>
    </citation>
    <scope>NUCLEOTIDE SEQUENCE</scope>
</reference>
<dbReference type="FunFam" id="2.60.210.10:FF:000001">
    <property type="entry name" value="TNF receptor-associated factor"/>
    <property type="match status" value="1"/>
</dbReference>
<dbReference type="InterPro" id="IPR001293">
    <property type="entry name" value="Znf_TRAF"/>
</dbReference>
<evidence type="ECO:0000259" key="15">
    <source>
        <dbReference type="PROSITE" id="PS51081"/>
    </source>
</evidence>
<keyword evidence="2" id="KW-0963">Cytoplasm</keyword>
<feature type="domain" description="MATH" evidence="13">
    <location>
        <begin position="350"/>
        <end position="495"/>
    </location>
</feature>
<dbReference type="SUPFAM" id="SSF49599">
    <property type="entry name" value="TRAF domain-like"/>
    <property type="match status" value="3"/>
</dbReference>
<keyword evidence="7 11" id="KW-0863">Zinc-finger</keyword>
<sequence length="503" mass="57427">MTSTEISRLYCPNCKKILRDPRQVTVCGCRFCAGCIDQRPAQGGSAESVYTCAVDGAKYKRRDVRKDRGCQREIESLEVDCPTQPHPCSWRGKLTDMEHHESEECPKRLRECDLKCGGKYLAEELEQHMARDCNRRPVPCQYCKHQLPMKDLQDHYMGCEQAPGVCTHCKQTLESKTELSQHLQVCPEYTVSCPCSDCNFKGSMSDMNCHLATSHVFQLTQECLTTRVELAALRAENSTLHSEVSNLASQVDRLLISSEAKNTEMKELKLYSEWVASREREELRLKGDCVETDSAASGGGERKGRREEDDSRLRHISETLIGLQSQVTEHGNQLEDMRLRQDITDVKTTNGVLVWKIPDVRRRYREAVERKTTSLYSPPFYTSQHGYKVCIRIYLNGDGIGKGTHISLFFFLMRSEHDNLLSWPFKQSVRFTLLNQKRPPQSISEAFMPDSKSSSFQKPERDMNVASGFPKFARQTVLQDEDCTQDNMIFVKCQVNLSGLQDV</sequence>
<feature type="domain" description="TRAF-type" evidence="14">
    <location>
        <begin position="99"/>
        <end position="153"/>
    </location>
</feature>
<comment type="caution">
    <text evidence="16">The sequence shown here is derived from an EMBL/GenBank/DDBJ whole genome shotgun (WGS) entry which is preliminary data.</text>
</comment>
<feature type="compositionally biased region" description="Basic and acidic residues" evidence="12">
    <location>
        <begin position="300"/>
        <end position="311"/>
    </location>
</feature>
<evidence type="ECO:0000256" key="11">
    <source>
        <dbReference type="PROSITE-ProRule" id="PRU00207"/>
    </source>
</evidence>
<dbReference type="Pfam" id="PF21355">
    <property type="entry name" value="TRAF-mep_MATH"/>
    <property type="match status" value="1"/>
</dbReference>
<dbReference type="InterPro" id="IPR013083">
    <property type="entry name" value="Znf_RING/FYVE/PHD"/>
</dbReference>
<dbReference type="InterPro" id="IPR049342">
    <property type="entry name" value="TRAF1-6_MATH_dom"/>
</dbReference>
<dbReference type="GO" id="GO:0042981">
    <property type="term" value="P:regulation of apoptotic process"/>
    <property type="evidence" value="ECO:0007669"/>
    <property type="project" value="InterPro"/>
</dbReference>
<dbReference type="CDD" id="cd00270">
    <property type="entry name" value="MATH_TRAF_C"/>
    <property type="match status" value="1"/>
</dbReference>
<evidence type="ECO:0000256" key="9">
    <source>
        <dbReference type="ARBA" id="ARBA00022843"/>
    </source>
</evidence>
<dbReference type="InterPro" id="IPR013010">
    <property type="entry name" value="Znf_SIAH"/>
</dbReference>
<evidence type="ECO:0000259" key="14">
    <source>
        <dbReference type="PROSITE" id="PS50145"/>
    </source>
</evidence>
<evidence type="ECO:0000256" key="4">
    <source>
        <dbReference type="ARBA" id="ARBA00022703"/>
    </source>
</evidence>
<dbReference type="PROSITE" id="PS50145">
    <property type="entry name" value="ZF_TRAF"/>
    <property type="match status" value="1"/>
</dbReference>
<evidence type="ECO:0000256" key="12">
    <source>
        <dbReference type="SAM" id="MobiDB-lite"/>
    </source>
</evidence>
<dbReference type="InterPro" id="IPR002083">
    <property type="entry name" value="MATH/TRAF_dom"/>
</dbReference>
<dbReference type="InterPro" id="IPR008974">
    <property type="entry name" value="TRAF-like"/>
</dbReference>
<evidence type="ECO:0000256" key="6">
    <source>
        <dbReference type="ARBA" id="ARBA00022737"/>
    </source>
</evidence>
<evidence type="ECO:0000256" key="7">
    <source>
        <dbReference type="ARBA" id="ARBA00022771"/>
    </source>
</evidence>
<evidence type="ECO:0000256" key="10">
    <source>
        <dbReference type="ARBA" id="ARBA00023054"/>
    </source>
</evidence>
<feature type="domain" description="SIAH-type" evidence="15">
    <location>
        <begin position="154"/>
        <end position="216"/>
    </location>
</feature>
<name>A0AA35T3W5_GEOBA</name>
<keyword evidence="5 11" id="KW-0479">Metal-binding</keyword>
<dbReference type="GO" id="GO:0007165">
    <property type="term" value="P:signal transduction"/>
    <property type="evidence" value="ECO:0007669"/>
    <property type="project" value="InterPro"/>
</dbReference>
<keyword evidence="3" id="KW-1017">Isopeptide bond</keyword>
<dbReference type="GO" id="GO:0006915">
    <property type="term" value="P:apoptotic process"/>
    <property type="evidence" value="ECO:0007669"/>
    <property type="project" value="UniProtKB-KW"/>
</dbReference>
<dbReference type="GO" id="GO:0043122">
    <property type="term" value="P:regulation of canonical NF-kappaB signal transduction"/>
    <property type="evidence" value="ECO:0007669"/>
    <property type="project" value="TreeGrafter"/>
</dbReference>
<keyword evidence="4" id="KW-0053">Apoptosis</keyword>
<dbReference type="Gene3D" id="2.60.210.10">
    <property type="entry name" value="Apoptosis, Tumor Necrosis Factor Receptor Associated Protein 2, Chain A"/>
    <property type="match status" value="1"/>
</dbReference>
<keyword evidence="8 11" id="KW-0862">Zinc</keyword>
<dbReference type="SMART" id="SM00061">
    <property type="entry name" value="MATH"/>
    <property type="match status" value="1"/>
</dbReference>
<dbReference type="GO" id="GO:0008270">
    <property type="term" value="F:zinc ion binding"/>
    <property type="evidence" value="ECO:0007669"/>
    <property type="project" value="UniProtKB-KW"/>
</dbReference>
<dbReference type="AlphaFoldDB" id="A0AA35T3W5"/>
<keyword evidence="6" id="KW-0677">Repeat</keyword>
<dbReference type="Pfam" id="PF02176">
    <property type="entry name" value="zf-TRAF"/>
    <property type="match status" value="1"/>
</dbReference>
<dbReference type="GO" id="GO:0005737">
    <property type="term" value="C:cytoplasm"/>
    <property type="evidence" value="ECO:0007669"/>
    <property type="project" value="UniProtKB-SubCell"/>
</dbReference>
<evidence type="ECO:0000256" key="8">
    <source>
        <dbReference type="ARBA" id="ARBA00022833"/>
    </source>
</evidence>
<dbReference type="EMBL" id="CASHTH010003153">
    <property type="protein sequence ID" value="CAI8040993.1"/>
    <property type="molecule type" value="Genomic_DNA"/>
</dbReference>
<comment type="subcellular location">
    <subcellularLocation>
        <location evidence="1">Cytoplasm</location>
    </subcellularLocation>
</comment>
<dbReference type="Proteomes" id="UP001174909">
    <property type="component" value="Unassembled WGS sequence"/>
</dbReference>
<evidence type="ECO:0000313" key="17">
    <source>
        <dbReference type="Proteomes" id="UP001174909"/>
    </source>
</evidence>
<proteinExistence type="predicted"/>
<organism evidence="16 17">
    <name type="scientific">Geodia barretti</name>
    <name type="common">Barrett's horny sponge</name>
    <dbReference type="NCBI Taxonomy" id="519541"/>
    <lineage>
        <taxon>Eukaryota</taxon>
        <taxon>Metazoa</taxon>
        <taxon>Porifera</taxon>
        <taxon>Demospongiae</taxon>
        <taxon>Heteroscleromorpha</taxon>
        <taxon>Tetractinellida</taxon>
        <taxon>Astrophorina</taxon>
        <taxon>Geodiidae</taxon>
        <taxon>Geodia</taxon>
    </lineage>
</organism>
<feature type="region of interest" description="Disordered" evidence="12">
    <location>
        <begin position="288"/>
        <end position="311"/>
    </location>
</feature>
<accession>A0AA35T3W5</accession>
<evidence type="ECO:0000256" key="2">
    <source>
        <dbReference type="ARBA" id="ARBA00022490"/>
    </source>
</evidence>
<keyword evidence="17" id="KW-1185">Reference proteome</keyword>
<dbReference type="SUPFAM" id="SSF57850">
    <property type="entry name" value="RING/U-box"/>
    <property type="match status" value="1"/>
</dbReference>
<keyword evidence="9" id="KW-0832">Ubl conjugation</keyword>
<evidence type="ECO:0000256" key="1">
    <source>
        <dbReference type="ARBA" id="ARBA00004496"/>
    </source>
</evidence>
<evidence type="ECO:0000259" key="13">
    <source>
        <dbReference type="PROSITE" id="PS50144"/>
    </source>
</evidence>
<dbReference type="PROSITE" id="PS51081">
    <property type="entry name" value="ZF_SIAH"/>
    <property type="match status" value="1"/>
</dbReference>
<dbReference type="PROSITE" id="PS50144">
    <property type="entry name" value="MATH"/>
    <property type="match status" value="1"/>
</dbReference>
<evidence type="ECO:0000256" key="3">
    <source>
        <dbReference type="ARBA" id="ARBA00022499"/>
    </source>
</evidence>
<dbReference type="PANTHER" id="PTHR10131">
    <property type="entry name" value="TNF RECEPTOR ASSOCIATED FACTOR"/>
    <property type="match status" value="1"/>
</dbReference>
<keyword evidence="16" id="KW-0675">Receptor</keyword>
<keyword evidence="10" id="KW-0175">Coiled coil</keyword>
<dbReference type="PIRSF" id="PIRSF015614">
    <property type="entry name" value="TRAF"/>
    <property type="match status" value="1"/>
</dbReference>
<protein>
    <submittedName>
        <fullName evidence="16">TNF receptor-associated factor 3</fullName>
    </submittedName>
</protein>
<gene>
    <name evidence="16" type="ORF">GBAR_LOCUS22780</name>
</gene>
<evidence type="ECO:0000313" key="16">
    <source>
        <dbReference type="EMBL" id="CAI8040993.1"/>
    </source>
</evidence>
<feature type="zinc finger region" description="TRAF-type" evidence="11">
    <location>
        <begin position="99"/>
        <end position="153"/>
    </location>
</feature>